<proteinExistence type="predicted"/>
<name>I0ERP1_HELCM</name>
<evidence type="ECO:0000313" key="2">
    <source>
        <dbReference type="Proteomes" id="UP000005013"/>
    </source>
</evidence>
<accession>I0ERP1</accession>
<dbReference type="AlphaFoldDB" id="I0ERP1"/>
<keyword evidence="2" id="KW-1185">Reference proteome</keyword>
<dbReference type="EMBL" id="CP003481">
    <property type="protein sequence ID" value="AFI05610.1"/>
    <property type="molecule type" value="Genomic_DNA"/>
</dbReference>
<dbReference type="HOGENOM" id="CLU_2633207_0_0_7"/>
<organism evidence="1 2">
    <name type="scientific">Helicobacter cetorum (strain ATCC BAA-540 / CCUG 52418 / MIT 99-5656)</name>
    <dbReference type="NCBI Taxonomy" id="1163745"/>
    <lineage>
        <taxon>Bacteria</taxon>
        <taxon>Pseudomonadati</taxon>
        <taxon>Campylobacterota</taxon>
        <taxon>Epsilonproteobacteria</taxon>
        <taxon>Campylobacterales</taxon>
        <taxon>Helicobacteraceae</taxon>
        <taxon>Helicobacter</taxon>
    </lineage>
</organism>
<dbReference type="RefSeq" id="WP_014659123.1">
    <property type="nucleotide sequence ID" value="NC_017735.1"/>
</dbReference>
<dbReference type="PATRIC" id="fig|1163745.3.peg.634"/>
<dbReference type="STRING" id="1163745.HCD_02970"/>
<sequence>MELVLSDFYGIVLHRIFLKIKYNYNYCLNDSCFLFDGKFVEKIELGYGSGFCVMAFLFEAPKGLESAPDKVLLALLV</sequence>
<protein>
    <submittedName>
        <fullName evidence="1">Uncharacterized protein</fullName>
    </submittedName>
</protein>
<dbReference type="KEGG" id="hcm:HCD_02970"/>
<evidence type="ECO:0000313" key="1">
    <source>
        <dbReference type="EMBL" id="AFI05610.1"/>
    </source>
</evidence>
<gene>
    <name evidence="1" type="ordered locus">HCD_02970</name>
</gene>
<dbReference type="Proteomes" id="UP000005013">
    <property type="component" value="Chromosome"/>
</dbReference>
<reference evidence="1 2" key="1">
    <citation type="journal article" date="2013" name="PLoS ONE">
        <title>Sequence Divergence and Conservation in Genomes ofHelicobacter cetorum Strains from a Dolphin and a Whale.</title>
        <authorList>
            <person name="Kersulyte D."/>
            <person name="Rossi M."/>
            <person name="Berg D.E."/>
        </authorList>
    </citation>
    <scope>NUCLEOTIDE SEQUENCE [LARGE SCALE GENOMIC DNA]</scope>
    <source>
        <strain evidence="1 2">MIT 99-5656</strain>
    </source>
</reference>